<sequence>MPPPPPPFEYAEAPEPVHAPRYALYVGASLRYLGFGGNFYRNQNRELETSGNFVRSGPGLELNVGARLGRKYIPFLFWEHGFMRQGHRFEGSDATSSSDLVGLGFRYIAGDVDRAGFLSELSIGIRTITVKKGGETYKMSGWEIFRLGLGAEIRLSKLFTISPMGHISSGVLNDTDGDITFSAEGSRDGLTHPTSIHGRGIQDGKAYVVVSIGCGAHFDLFGK</sequence>
<name>A0ABZ2LWY7_9BACT</name>
<evidence type="ECO:0000313" key="2">
    <source>
        <dbReference type="Proteomes" id="UP001370348"/>
    </source>
</evidence>
<keyword evidence="2" id="KW-1185">Reference proteome</keyword>
<dbReference type="RefSeq" id="WP_394825072.1">
    <property type="nucleotide sequence ID" value="NZ_CP089984.1"/>
</dbReference>
<dbReference type="Proteomes" id="UP001370348">
    <property type="component" value="Chromosome"/>
</dbReference>
<reference evidence="1 2" key="1">
    <citation type="submission" date="2021-12" db="EMBL/GenBank/DDBJ databases">
        <title>Discovery of the Pendulisporaceae a myxobacterial family with distinct sporulation behavior and unique specialized metabolism.</title>
        <authorList>
            <person name="Garcia R."/>
            <person name="Popoff A."/>
            <person name="Bader C.D."/>
            <person name="Loehr J."/>
            <person name="Walesch S."/>
            <person name="Walt C."/>
            <person name="Boldt J."/>
            <person name="Bunk B."/>
            <person name="Haeckl F.J.F.P.J."/>
            <person name="Gunesch A.P."/>
            <person name="Birkelbach J."/>
            <person name="Nuebel U."/>
            <person name="Pietschmann T."/>
            <person name="Bach T."/>
            <person name="Mueller R."/>
        </authorList>
    </citation>
    <scope>NUCLEOTIDE SEQUENCE [LARGE SCALE GENOMIC DNA]</scope>
    <source>
        <strain evidence="1 2">MSr11954</strain>
    </source>
</reference>
<gene>
    <name evidence="1" type="ORF">LZC94_47440</name>
</gene>
<proteinExistence type="predicted"/>
<protein>
    <recommendedName>
        <fullName evidence="3">Outer membrane protein beta-barrel domain-containing protein</fullName>
    </recommendedName>
</protein>
<accession>A0ABZ2LWY7</accession>
<evidence type="ECO:0000313" key="1">
    <source>
        <dbReference type="EMBL" id="WXB15444.1"/>
    </source>
</evidence>
<organism evidence="1 2">
    <name type="scientific">Pendulispora albinea</name>
    <dbReference type="NCBI Taxonomy" id="2741071"/>
    <lineage>
        <taxon>Bacteria</taxon>
        <taxon>Pseudomonadati</taxon>
        <taxon>Myxococcota</taxon>
        <taxon>Myxococcia</taxon>
        <taxon>Myxococcales</taxon>
        <taxon>Sorangiineae</taxon>
        <taxon>Pendulisporaceae</taxon>
        <taxon>Pendulispora</taxon>
    </lineage>
</organism>
<dbReference type="EMBL" id="CP089984">
    <property type="protein sequence ID" value="WXB15444.1"/>
    <property type="molecule type" value="Genomic_DNA"/>
</dbReference>
<evidence type="ECO:0008006" key="3">
    <source>
        <dbReference type="Google" id="ProtNLM"/>
    </source>
</evidence>